<evidence type="ECO:0000313" key="5">
    <source>
        <dbReference type="Proteomes" id="UP000461730"/>
    </source>
</evidence>
<reference evidence="4 5" key="1">
    <citation type="submission" date="2019-12" db="EMBL/GenBank/DDBJ databases">
        <title>Chitinophaga sp. strain ysch24 (GDMCC 1.1355), whole genome shotgun sequence.</title>
        <authorList>
            <person name="Zhang X."/>
        </authorList>
    </citation>
    <scope>NUCLEOTIDE SEQUENCE [LARGE SCALE GENOMIC DNA]</scope>
    <source>
        <strain evidence="5">ysch24</strain>
    </source>
</reference>
<dbReference type="RefSeq" id="WP_157307460.1">
    <property type="nucleotide sequence ID" value="NZ_WRXN01000007.1"/>
</dbReference>
<dbReference type="SUPFAM" id="SSF53448">
    <property type="entry name" value="Nucleotide-diphospho-sugar transferases"/>
    <property type="match status" value="1"/>
</dbReference>
<feature type="transmembrane region" description="Helical" evidence="1">
    <location>
        <begin position="229"/>
        <end position="253"/>
    </location>
</feature>
<dbReference type="EMBL" id="WRXN01000007">
    <property type="protein sequence ID" value="MVT10013.1"/>
    <property type="molecule type" value="Genomic_DNA"/>
</dbReference>
<dbReference type="Gene3D" id="3.90.550.10">
    <property type="entry name" value="Spore Coat Polysaccharide Biosynthesis Protein SpsA, Chain A"/>
    <property type="match status" value="1"/>
</dbReference>
<proteinExistence type="predicted"/>
<keyword evidence="4" id="KW-0808">Transferase</keyword>
<keyword evidence="1" id="KW-1133">Transmembrane helix</keyword>
<keyword evidence="5" id="KW-1185">Reference proteome</keyword>
<evidence type="ECO:0000259" key="3">
    <source>
        <dbReference type="Pfam" id="PF26629"/>
    </source>
</evidence>
<feature type="transmembrane region" description="Helical" evidence="1">
    <location>
        <begin position="347"/>
        <end position="372"/>
    </location>
</feature>
<dbReference type="PANTHER" id="PTHR48090:SF7">
    <property type="entry name" value="RFBJ PROTEIN"/>
    <property type="match status" value="1"/>
</dbReference>
<feature type="transmembrane region" description="Helical" evidence="1">
    <location>
        <begin position="314"/>
        <end position="335"/>
    </location>
</feature>
<gene>
    <name evidence="4" type="ORF">GO493_17210</name>
</gene>
<dbReference type="InterPro" id="IPR058718">
    <property type="entry name" value="Agl6_TM_C"/>
</dbReference>
<evidence type="ECO:0000313" key="4">
    <source>
        <dbReference type="EMBL" id="MVT10013.1"/>
    </source>
</evidence>
<dbReference type="Pfam" id="PF00535">
    <property type="entry name" value="Glycos_transf_2"/>
    <property type="match status" value="1"/>
</dbReference>
<dbReference type="InterPro" id="IPR050256">
    <property type="entry name" value="Glycosyltransferase_2"/>
</dbReference>
<keyword evidence="1" id="KW-0812">Transmembrane</keyword>
<keyword evidence="1" id="KW-0472">Membrane</keyword>
<dbReference type="Proteomes" id="UP000461730">
    <property type="component" value="Unassembled WGS sequence"/>
</dbReference>
<dbReference type="AlphaFoldDB" id="A0A7K1U6M3"/>
<accession>A0A7K1U6M3</accession>
<dbReference type="CDD" id="cd04179">
    <property type="entry name" value="DPM_DPG-synthase_like"/>
    <property type="match status" value="1"/>
</dbReference>
<dbReference type="InterPro" id="IPR029044">
    <property type="entry name" value="Nucleotide-diphossugar_trans"/>
</dbReference>
<dbReference type="Pfam" id="PF26629">
    <property type="entry name" value="GT2_TM_C"/>
    <property type="match status" value="1"/>
</dbReference>
<dbReference type="InterPro" id="IPR001173">
    <property type="entry name" value="Glyco_trans_2-like"/>
</dbReference>
<feature type="domain" description="Glycosyltransferase 2-like" evidence="2">
    <location>
        <begin position="4"/>
        <end position="164"/>
    </location>
</feature>
<feature type="transmembrane region" description="Helical" evidence="1">
    <location>
        <begin position="265"/>
        <end position="284"/>
    </location>
</feature>
<protein>
    <submittedName>
        <fullName evidence="4">Glycosyltransferase</fullName>
    </submittedName>
</protein>
<name>A0A7K1U6M3_9BACT</name>
<comment type="caution">
    <text evidence="4">The sequence shown here is derived from an EMBL/GenBank/DDBJ whole genome shotgun (WGS) entry which is preliminary data.</text>
</comment>
<feature type="domain" description="Low-salt glycan biosynthesis hexosyltransferase Agl6 C-terminal transmembrane region" evidence="3">
    <location>
        <begin position="284"/>
        <end position="375"/>
    </location>
</feature>
<organism evidence="4 5">
    <name type="scientific">Chitinophaga tropicalis</name>
    <dbReference type="NCBI Taxonomy" id="2683588"/>
    <lineage>
        <taxon>Bacteria</taxon>
        <taxon>Pseudomonadati</taxon>
        <taxon>Bacteroidota</taxon>
        <taxon>Chitinophagia</taxon>
        <taxon>Chitinophagales</taxon>
        <taxon>Chitinophagaceae</taxon>
        <taxon>Chitinophaga</taxon>
    </lineage>
</organism>
<evidence type="ECO:0000259" key="2">
    <source>
        <dbReference type="Pfam" id="PF00535"/>
    </source>
</evidence>
<dbReference type="GO" id="GO:0016740">
    <property type="term" value="F:transferase activity"/>
    <property type="evidence" value="ECO:0007669"/>
    <property type="project" value="UniProtKB-KW"/>
</dbReference>
<evidence type="ECO:0000256" key="1">
    <source>
        <dbReference type="SAM" id="Phobius"/>
    </source>
</evidence>
<dbReference type="PANTHER" id="PTHR48090">
    <property type="entry name" value="UNDECAPRENYL-PHOSPHATE 4-DEOXY-4-FORMAMIDO-L-ARABINOSE TRANSFERASE-RELATED"/>
    <property type="match status" value="1"/>
</dbReference>
<sequence>MELTILMPCLNELETIGTCIRKAKRSIKAFNLDAEILISDNGSTDESILIAESMGARVVITEEKGYGSALRYGIANARGKFVIMADADDSYNFEDIYPFVVKLREGYDLVMGNRFNGGIEKNAMPLLHRYLGNPVLSFLGRLFFRLPIRDFHCGFRGFNTQAMKAIDFTTTGMEFASEMIIKSSFRKLRIAEIPVKLYPDGRTRAPHLRTWRDGWRHLRFLLLYSHNWLFLYPGLALIIGGLGIVGALLPAPITIGKVTFDIHTMLYAAFFVLTGMQMLTFYYCSQLFASHMGLVKKPSWLPAFNRFFTLERGLIIGVTLFLTGIILTLCSFQIWTHKSFGNLQPSSMLRIIIPSIMTLILGTQVILSSFFASILDIWKNKHTED</sequence>